<evidence type="ECO:0000313" key="3">
    <source>
        <dbReference type="Proteomes" id="UP000005877"/>
    </source>
</evidence>
<proteinExistence type="predicted"/>
<feature type="region of interest" description="Disordered" evidence="1">
    <location>
        <begin position="1"/>
        <end position="58"/>
    </location>
</feature>
<gene>
    <name evidence="2" type="ordered locus">Mhar_0130</name>
</gene>
<evidence type="ECO:0000256" key="1">
    <source>
        <dbReference type="SAM" id="MobiDB-lite"/>
    </source>
</evidence>
<dbReference type="AlphaFoldDB" id="G7WKP2"/>
<dbReference type="HOGENOM" id="CLU_2968458_0_0_2"/>
<name>G7WKP2_METH6</name>
<sequence>MLPLESGGATPLLRRQEARRGDIEATEPATEPNNGHLSVLRIGPPGAGPLDDKDGRLL</sequence>
<keyword evidence="3" id="KW-1185">Reference proteome</keyword>
<feature type="compositionally biased region" description="Basic and acidic residues" evidence="1">
    <location>
        <begin position="14"/>
        <end position="23"/>
    </location>
</feature>
<accession>G7WKP2</accession>
<dbReference type="EMBL" id="CP003117">
    <property type="protein sequence ID" value="AET63521.1"/>
    <property type="molecule type" value="Genomic_DNA"/>
</dbReference>
<protein>
    <submittedName>
        <fullName evidence="2">Uncharacterized protein</fullName>
    </submittedName>
</protein>
<dbReference type="KEGG" id="mhi:Mhar_0130"/>
<dbReference type="Proteomes" id="UP000005877">
    <property type="component" value="Chromosome"/>
</dbReference>
<reference evidence="2 3" key="1">
    <citation type="journal article" date="2012" name="PLoS ONE">
        <title>The genome characteristics and predicted function of methyl-group oxidation pathway in the obligate aceticlastic methanogens, Methanosaeta spp.</title>
        <authorList>
            <person name="Zhu J."/>
            <person name="Zheng H."/>
            <person name="Ai G."/>
            <person name="Zhang G."/>
            <person name="Liu D."/>
            <person name="Liu X."/>
            <person name="Dong X."/>
        </authorList>
    </citation>
    <scope>NUCLEOTIDE SEQUENCE [LARGE SCALE GENOMIC DNA]</scope>
    <source>
        <strain evidence="2 3">6Ac</strain>
    </source>
</reference>
<evidence type="ECO:0000313" key="2">
    <source>
        <dbReference type="EMBL" id="AET63521.1"/>
    </source>
</evidence>
<organism evidence="2 3">
    <name type="scientific">Methanothrix harundinacea (strain 6Ac)</name>
    <name type="common">Methanosaeta harundinacea</name>
    <dbReference type="NCBI Taxonomy" id="1110509"/>
    <lineage>
        <taxon>Archaea</taxon>
        <taxon>Methanobacteriati</taxon>
        <taxon>Methanobacteriota</taxon>
        <taxon>Stenosarchaea group</taxon>
        <taxon>Methanomicrobia</taxon>
        <taxon>Methanotrichales</taxon>
        <taxon>Methanotrichaceae</taxon>
        <taxon>Methanothrix</taxon>
    </lineage>
</organism>